<comment type="caution">
    <text evidence="8">The sequence shown here is derived from an EMBL/GenBank/DDBJ whole genome shotgun (WGS) entry which is preliminary data.</text>
</comment>
<dbReference type="EMBL" id="RBIL01000001">
    <property type="protein sequence ID" value="RKQ93035.1"/>
    <property type="molecule type" value="Genomic_DNA"/>
</dbReference>
<dbReference type="GO" id="GO:0003955">
    <property type="term" value="F:NAD(P)H dehydrogenase (quinone) activity"/>
    <property type="evidence" value="ECO:0007669"/>
    <property type="project" value="TreeGrafter"/>
</dbReference>
<dbReference type="Gene3D" id="3.30.390.30">
    <property type="match status" value="1"/>
</dbReference>
<evidence type="ECO:0000313" key="9">
    <source>
        <dbReference type="Proteomes" id="UP000278962"/>
    </source>
</evidence>
<evidence type="ECO:0000256" key="5">
    <source>
        <dbReference type="PIRSR" id="PIRSR000350-3"/>
    </source>
</evidence>
<gene>
    <name evidence="8" type="ORF">C8N24_2894</name>
</gene>
<dbReference type="Pfam" id="PF07992">
    <property type="entry name" value="Pyr_redox_2"/>
    <property type="match status" value="1"/>
</dbReference>
<protein>
    <submittedName>
        <fullName evidence="8">Dihydrolipoamide dehydrogenase</fullName>
    </submittedName>
</protein>
<dbReference type="GO" id="GO:0050660">
    <property type="term" value="F:flavin adenine dinucleotide binding"/>
    <property type="evidence" value="ECO:0007669"/>
    <property type="project" value="TreeGrafter"/>
</dbReference>
<keyword evidence="5" id="KW-0547">Nucleotide-binding</keyword>
<dbReference type="PIRSF" id="PIRSF000350">
    <property type="entry name" value="Mercury_reductase_MerA"/>
    <property type="match status" value="1"/>
</dbReference>
<dbReference type="SUPFAM" id="SSF55424">
    <property type="entry name" value="FAD/NAD-linked reductases, dimerisation (C-terminal) domain"/>
    <property type="match status" value="1"/>
</dbReference>
<evidence type="ECO:0000256" key="3">
    <source>
        <dbReference type="ARBA" id="ARBA00022827"/>
    </source>
</evidence>
<dbReference type="AlphaFoldDB" id="A0A660LFS2"/>
<comment type="cofactor">
    <cofactor evidence="5">
        <name>FAD</name>
        <dbReference type="ChEBI" id="CHEBI:57692"/>
    </cofactor>
    <text evidence="5">Binds 1 FAD per subunit.</text>
</comment>
<dbReference type="InterPro" id="IPR016156">
    <property type="entry name" value="FAD/NAD-linked_Rdtase_dimer_sf"/>
</dbReference>
<keyword evidence="4" id="KW-0560">Oxidoreductase</keyword>
<feature type="binding site" evidence="5">
    <location>
        <position position="280"/>
    </location>
    <ligand>
        <name>NAD(+)</name>
        <dbReference type="ChEBI" id="CHEBI:57540"/>
    </ligand>
</feature>
<dbReference type="InterPro" id="IPR036188">
    <property type="entry name" value="FAD/NAD-bd_sf"/>
</dbReference>
<organism evidence="8 9">
    <name type="scientific">Solirubrobacter pauli</name>
    <dbReference type="NCBI Taxonomy" id="166793"/>
    <lineage>
        <taxon>Bacteria</taxon>
        <taxon>Bacillati</taxon>
        <taxon>Actinomycetota</taxon>
        <taxon>Thermoleophilia</taxon>
        <taxon>Solirubrobacterales</taxon>
        <taxon>Solirubrobacteraceae</taxon>
        <taxon>Solirubrobacter</taxon>
    </lineage>
</organism>
<comment type="similarity">
    <text evidence="1">Belongs to the class-I pyridine nucleotide-disulfide oxidoreductase family.</text>
</comment>
<dbReference type="InterPro" id="IPR023753">
    <property type="entry name" value="FAD/NAD-binding_dom"/>
</dbReference>
<evidence type="ECO:0000259" key="6">
    <source>
        <dbReference type="Pfam" id="PF02852"/>
    </source>
</evidence>
<evidence type="ECO:0000259" key="7">
    <source>
        <dbReference type="Pfam" id="PF07992"/>
    </source>
</evidence>
<dbReference type="PRINTS" id="PR00411">
    <property type="entry name" value="PNDRDTASEI"/>
</dbReference>
<feature type="domain" description="FAD/NAD(P)-binding" evidence="7">
    <location>
        <begin position="22"/>
        <end position="336"/>
    </location>
</feature>
<accession>A0A660LFS2</accession>
<evidence type="ECO:0000313" key="8">
    <source>
        <dbReference type="EMBL" id="RKQ93035.1"/>
    </source>
</evidence>
<evidence type="ECO:0000256" key="1">
    <source>
        <dbReference type="ARBA" id="ARBA00007532"/>
    </source>
</evidence>
<keyword evidence="3 5" id="KW-0274">FAD</keyword>
<sequence>MSTASTAEMIARMVTGTRDTLDVVVLGAGPAGVIAALRAARLGANTALLSDGAFGGMAANDGPVPVRTLAHAARLMREAQQMPDYGVPTAGGGVDYLKLLARVQDVTAAVRRGSLLRTELEAAGVSVREHSGAARFVDGGTIEHDGGRLRAGKVIVCTGGAPRRPSIPGIELTATHSDAWALREVPESMVVLGTGATGVQVASIFNALGCRVTLVDAGPRILKGEDVAVSHGVRAGFEASGVQVAVDAGRVERFEACPAGVRMVHAGNAFAAAVIVVAAGWVANTRGTALEHAGVALDERGFIRVDAHLRTTAPGVWAAGDVTGRGMVVHEAVRQGVLAATNAVLDADAVLPEQVSPTGSFTDPEYASVGLTEERARRAHDVLVATVPFDSVPRPIIDGRPAGFCKLIVDRVHRRILGCHIVGERAVELAQVAATAIAGELTVEQLARVPFSFPTYANALGRAAITAAAELDGSHMWAVDLLHPEIA</sequence>
<dbReference type="Pfam" id="PF02852">
    <property type="entry name" value="Pyr_redox_dim"/>
    <property type="match status" value="1"/>
</dbReference>
<feature type="binding site" evidence="5">
    <location>
        <begin position="327"/>
        <end position="330"/>
    </location>
    <ligand>
        <name>FAD</name>
        <dbReference type="ChEBI" id="CHEBI:57692"/>
    </ligand>
</feature>
<dbReference type="PRINTS" id="PR00368">
    <property type="entry name" value="FADPNR"/>
</dbReference>
<dbReference type="InterPro" id="IPR004099">
    <property type="entry name" value="Pyr_nucl-diS_OxRdtase_dimer"/>
</dbReference>
<dbReference type="PANTHER" id="PTHR43014:SF2">
    <property type="entry name" value="MERCURIC REDUCTASE"/>
    <property type="match status" value="1"/>
</dbReference>
<reference evidence="8 9" key="1">
    <citation type="submission" date="2018-10" db="EMBL/GenBank/DDBJ databases">
        <title>Genomic Encyclopedia of Archaeal and Bacterial Type Strains, Phase II (KMG-II): from individual species to whole genera.</title>
        <authorList>
            <person name="Goeker M."/>
        </authorList>
    </citation>
    <scope>NUCLEOTIDE SEQUENCE [LARGE SCALE GENOMIC DNA]</scope>
    <source>
        <strain evidence="8 9">DSM 14954</strain>
    </source>
</reference>
<keyword evidence="2" id="KW-0285">Flavoprotein</keyword>
<keyword evidence="9" id="KW-1185">Reference proteome</keyword>
<dbReference type="SUPFAM" id="SSF51905">
    <property type="entry name" value="FAD/NAD(P)-binding domain"/>
    <property type="match status" value="1"/>
</dbReference>
<dbReference type="OrthoDB" id="9800167at2"/>
<dbReference type="Gene3D" id="3.50.50.60">
    <property type="entry name" value="FAD/NAD(P)-binding domain"/>
    <property type="match status" value="2"/>
</dbReference>
<name>A0A660LFS2_9ACTN</name>
<feature type="binding site" evidence="5">
    <location>
        <position position="321"/>
    </location>
    <ligand>
        <name>FAD</name>
        <dbReference type="ChEBI" id="CHEBI:57692"/>
    </ligand>
</feature>
<dbReference type="Proteomes" id="UP000278962">
    <property type="component" value="Unassembled WGS sequence"/>
</dbReference>
<evidence type="ECO:0000256" key="2">
    <source>
        <dbReference type="ARBA" id="ARBA00022630"/>
    </source>
</evidence>
<dbReference type="FunFam" id="3.30.390.30:FF:000001">
    <property type="entry name" value="Dihydrolipoyl dehydrogenase"/>
    <property type="match status" value="1"/>
</dbReference>
<dbReference type="PANTHER" id="PTHR43014">
    <property type="entry name" value="MERCURIC REDUCTASE"/>
    <property type="match status" value="1"/>
</dbReference>
<proteinExistence type="inferred from homology"/>
<feature type="domain" description="Pyridine nucleotide-disulphide oxidoreductase dimerisation" evidence="6">
    <location>
        <begin position="357"/>
        <end position="463"/>
    </location>
</feature>
<evidence type="ECO:0000256" key="4">
    <source>
        <dbReference type="ARBA" id="ARBA00023002"/>
    </source>
</evidence>
<keyword evidence="5" id="KW-0520">NAD</keyword>
<dbReference type="InterPro" id="IPR001100">
    <property type="entry name" value="Pyr_nuc-diS_OxRdtase"/>
</dbReference>